<dbReference type="AlphaFoldDB" id="A0A6L2L8Y2"/>
<gene>
    <name evidence="3" type="ORF">Tci_029060</name>
</gene>
<proteinExistence type="predicted"/>
<sequence>MNDDTSMCERHEENYIQSEGYQNQNSHDSCSHQSHHDPNDSKKSLTELNNDVKNDLKDFKRCVRSLRTVHDRLFDRDDQAKTNLEKLITKFLDCQRVASMYIKNNVNDTIIKMKQNEKSFQGHKIKNKDIKLDEWSKSQNVSLEQTDGTAPPPPQAQTEQVNVVFTESGKSKDSLRIQKDPPPPIIVAVLVSLAVNDLEDCWVTFSCSFFIGFWVRLWPVESWCMCSYLRTFVFVFVSMLRCIRVCALAFVFAFDFEDVRLPHICFTVGSKRYAYLILVALLDWREDPEEEPIEEEPLEEPKDEGLRWGSKSSWGESSTANYRITCDNTNRNTMLSEAHGMSLRMTIGVRIPFKLEGEAIEPERRDNRWDIKSFGYKLPDNIHYNPLFQRLGRHPTSVHVFHDPILFMVGLKPLWEHEMVFRNFIYADTDKDLSFLSEEPLTDFGTSSPYVSINTEPPIGDVNPWYNMFRTRPIRGLFASKGICNPSWEYSWSSSSRATSAKTTSLKDAPPLLTISDDDEGLPDVLELQNINACHLKIAAITPPAWKNHLDNHLDIREECDVMKERKRARDEAYEGHKAKCEAAMMDFDNNPALVVLPEKISTLPSEAKEHKANLDRMMLESKKWAGYQEVDDVKRDRIEVVLKVVPYIAMELVHRDELGRLVGKLVSFTIIYERCVAFEEVAEMKEPFYLMNVKGYRPSYKKEHTKAGNNLATATFSFLSEVVVDPSA</sequence>
<reference evidence="3" key="1">
    <citation type="journal article" date="2019" name="Sci. Rep.">
        <title>Draft genome of Tanacetum cinerariifolium, the natural source of mosquito coil.</title>
        <authorList>
            <person name="Yamashiro T."/>
            <person name="Shiraishi A."/>
            <person name="Satake H."/>
            <person name="Nakayama K."/>
        </authorList>
    </citation>
    <scope>NUCLEOTIDE SEQUENCE</scope>
</reference>
<evidence type="ECO:0000256" key="2">
    <source>
        <dbReference type="SAM" id="Phobius"/>
    </source>
</evidence>
<evidence type="ECO:0000313" key="3">
    <source>
        <dbReference type="EMBL" id="GEU57082.1"/>
    </source>
</evidence>
<name>A0A6L2L8Y2_TANCI</name>
<organism evidence="3">
    <name type="scientific">Tanacetum cinerariifolium</name>
    <name type="common">Dalmatian daisy</name>
    <name type="synonym">Chrysanthemum cinerariifolium</name>
    <dbReference type="NCBI Taxonomy" id="118510"/>
    <lineage>
        <taxon>Eukaryota</taxon>
        <taxon>Viridiplantae</taxon>
        <taxon>Streptophyta</taxon>
        <taxon>Embryophyta</taxon>
        <taxon>Tracheophyta</taxon>
        <taxon>Spermatophyta</taxon>
        <taxon>Magnoliopsida</taxon>
        <taxon>eudicotyledons</taxon>
        <taxon>Gunneridae</taxon>
        <taxon>Pentapetalae</taxon>
        <taxon>asterids</taxon>
        <taxon>campanulids</taxon>
        <taxon>Asterales</taxon>
        <taxon>Asteraceae</taxon>
        <taxon>Asteroideae</taxon>
        <taxon>Anthemideae</taxon>
        <taxon>Anthemidinae</taxon>
        <taxon>Tanacetum</taxon>
    </lineage>
</organism>
<accession>A0A6L2L8Y2</accession>
<feature type="region of interest" description="Disordered" evidence="1">
    <location>
        <begin position="22"/>
        <end position="46"/>
    </location>
</feature>
<feature type="compositionally biased region" description="Low complexity" evidence="1">
    <location>
        <begin position="22"/>
        <end position="32"/>
    </location>
</feature>
<keyword evidence="2" id="KW-0472">Membrane</keyword>
<keyword evidence="2" id="KW-1133">Transmembrane helix</keyword>
<protein>
    <submittedName>
        <fullName evidence="3">Uncharacterized protein</fullName>
    </submittedName>
</protein>
<feature type="region of interest" description="Disordered" evidence="1">
    <location>
        <begin position="291"/>
        <end position="312"/>
    </location>
</feature>
<evidence type="ECO:0000256" key="1">
    <source>
        <dbReference type="SAM" id="MobiDB-lite"/>
    </source>
</evidence>
<feature type="compositionally biased region" description="Basic and acidic residues" evidence="1">
    <location>
        <begin position="34"/>
        <end position="46"/>
    </location>
</feature>
<dbReference type="EMBL" id="BKCJ010003772">
    <property type="protein sequence ID" value="GEU57082.1"/>
    <property type="molecule type" value="Genomic_DNA"/>
</dbReference>
<feature type="transmembrane region" description="Helical" evidence="2">
    <location>
        <begin position="232"/>
        <end position="254"/>
    </location>
</feature>
<comment type="caution">
    <text evidence="3">The sequence shown here is derived from an EMBL/GenBank/DDBJ whole genome shotgun (WGS) entry which is preliminary data.</text>
</comment>
<keyword evidence="2" id="KW-0812">Transmembrane</keyword>